<proteinExistence type="inferred from homology"/>
<dbReference type="InterPro" id="IPR029057">
    <property type="entry name" value="PRTase-like"/>
</dbReference>
<comment type="similarity">
    <text evidence="1">Belongs to the ComF/GntX family.</text>
</comment>
<organism evidence="3 4">
    <name type="scientific">Sphingomonas corticis</name>
    <dbReference type="NCBI Taxonomy" id="2722791"/>
    <lineage>
        <taxon>Bacteria</taxon>
        <taxon>Pseudomonadati</taxon>
        <taxon>Pseudomonadota</taxon>
        <taxon>Alphaproteobacteria</taxon>
        <taxon>Sphingomonadales</taxon>
        <taxon>Sphingomonadaceae</taxon>
        <taxon>Sphingomonas</taxon>
    </lineage>
</organism>
<gene>
    <name evidence="3" type="ORF">HBH26_01020</name>
</gene>
<protein>
    <submittedName>
        <fullName evidence="3">ComF family protein</fullName>
    </submittedName>
</protein>
<dbReference type="SUPFAM" id="SSF53271">
    <property type="entry name" value="PRTase-like"/>
    <property type="match status" value="1"/>
</dbReference>
<dbReference type="PANTHER" id="PTHR47505:SF1">
    <property type="entry name" value="DNA UTILIZATION PROTEIN YHGH"/>
    <property type="match status" value="1"/>
</dbReference>
<dbReference type="InterPro" id="IPR000836">
    <property type="entry name" value="PRTase_dom"/>
</dbReference>
<dbReference type="Pfam" id="PF18912">
    <property type="entry name" value="DZR_2"/>
    <property type="match status" value="1"/>
</dbReference>
<accession>A0ABX1CKB4</accession>
<evidence type="ECO:0000259" key="2">
    <source>
        <dbReference type="Pfam" id="PF18912"/>
    </source>
</evidence>
<dbReference type="Gene3D" id="3.40.50.2020">
    <property type="match status" value="1"/>
</dbReference>
<dbReference type="InterPro" id="IPR044005">
    <property type="entry name" value="DZR_2"/>
</dbReference>
<dbReference type="InterPro" id="IPR051910">
    <property type="entry name" value="ComF/GntX_DNA_util-trans"/>
</dbReference>
<dbReference type="RefSeq" id="WP_168132695.1">
    <property type="nucleotide sequence ID" value="NZ_JAAVJH010000001.1"/>
</dbReference>
<comment type="caution">
    <text evidence="3">The sequence shown here is derived from an EMBL/GenBank/DDBJ whole genome shotgun (WGS) entry which is preliminary data.</text>
</comment>
<evidence type="ECO:0000313" key="3">
    <source>
        <dbReference type="EMBL" id="NJR77193.1"/>
    </source>
</evidence>
<reference evidence="3 4" key="1">
    <citation type="submission" date="2020-03" db="EMBL/GenBank/DDBJ databases">
        <authorList>
            <person name="Wang L."/>
            <person name="He N."/>
            <person name="Li Y."/>
            <person name="Fang Y."/>
            <person name="Zhang F."/>
        </authorList>
    </citation>
    <scope>NUCLEOTIDE SEQUENCE [LARGE SCALE GENOMIC DNA]</scope>
    <source>
        <strain evidence="3 4">36D10-4-7</strain>
    </source>
</reference>
<dbReference type="EMBL" id="JAAVJH010000001">
    <property type="protein sequence ID" value="NJR77193.1"/>
    <property type="molecule type" value="Genomic_DNA"/>
</dbReference>
<sequence>MRGGATIGRVAGVVLDAVLPPRCPACAAIVTAPHRFCAGCWSQLRFPGPPWCAACHRPFDHDRGAGARCEDCLSDPPVHGGVRAAVAYGDVARAVALKLKYGGRTGLAITAAGLMRRHLPADADLLVPVPLHRWRIWQRGYNQAALIATALGREAGIAVDRHALRRCRATPSLRGLSRGERRRALAGAFAIHDAAAVAGRRVVLIDDVHTSGATADGCAAALRAAGARSVLVLAWARVLDPRPHGSAEAD</sequence>
<name>A0ABX1CKB4_9SPHN</name>
<dbReference type="Proteomes" id="UP000732399">
    <property type="component" value="Unassembled WGS sequence"/>
</dbReference>
<dbReference type="PANTHER" id="PTHR47505">
    <property type="entry name" value="DNA UTILIZATION PROTEIN YHGH"/>
    <property type="match status" value="1"/>
</dbReference>
<evidence type="ECO:0000313" key="4">
    <source>
        <dbReference type="Proteomes" id="UP000732399"/>
    </source>
</evidence>
<keyword evidence="4" id="KW-1185">Reference proteome</keyword>
<evidence type="ECO:0000256" key="1">
    <source>
        <dbReference type="ARBA" id="ARBA00008007"/>
    </source>
</evidence>
<dbReference type="CDD" id="cd06223">
    <property type="entry name" value="PRTases_typeI"/>
    <property type="match status" value="1"/>
</dbReference>
<feature type="domain" description="Double zinc ribbon" evidence="2">
    <location>
        <begin position="14"/>
        <end position="73"/>
    </location>
</feature>